<name>A0A9Q3SYA5_9LACO</name>
<feature type="transmembrane region" description="Helical" evidence="1">
    <location>
        <begin position="168"/>
        <end position="188"/>
    </location>
</feature>
<gene>
    <name evidence="2" type="ORF">KIJ12_04425</name>
</gene>
<comment type="caution">
    <text evidence="2">The sequence shown here is derived from an EMBL/GenBank/DDBJ whole genome shotgun (WGS) entry which is preliminary data.</text>
</comment>
<keyword evidence="1" id="KW-1133">Transmembrane helix</keyword>
<dbReference type="Pfam" id="PF03596">
    <property type="entry name" value="Cad"/>
    <property type="match status" value="1"/>
</dbReference>
<protein>
    <submittedName>
        <fullName evidence="2">Cadmium resistance transporter</fullName>
    </submittedName>
</protein>
<dbReference type="EMBL" id="JAHBFI010000009">
    <property type="protein sequence ID" value="MBZ5962403.1"/>
    <property type="molecule type" value="Genomic_DNA"/>
</dbReference>
<evidence type="ECO:0000256" key="1">
    <source>
        <dbReference type="SAM" id="Phobius"/>
    </source>
</evidence>
<dbReference type="Proteomes" id="UP000752647">
    <property type="component" value="Unassembled WGS sequence"/>
</dbReference>
<dbReference type="AlphaFoldDB" id="A0A9Q3SYA5"/>
<feature type="transmembrane region" description="Helical" evidence="1">
    <location>
        <begin position="126"/>
        <end position="148"/>
    </location>
</feature>
<evidence type="ECO:0000313" key="2">
    <source>
        <dbReference type="EMBL" id="MBZ5962403.1"/>
    </source>
</evidence>
<sequence length="191" mass="21147">MPDLSLVTMLFIGVNLDFFMILLLLLQKYRFRDNFIGYELGMLIVFAISAIAGQLIQTVIPTWAIGLLGLLPIYMGIKGENVNDNNASKSTPKGGMLAVLLMYLISCGADNIAVYVPVLATMTTAAILLTMVYFIVLTALSLILAYLFGQIPIVKYVFERWGSPISRIIYILIGGFVMLDTGLIQFIFNLF</sequence>
<reference evidence="2" key="1">
    <citation type="submission" date="2021-05" db="EMBL/GenBank/DDBJ databases">
        <title>Pangenome of Leuconostoc gelidum warrants species status for Leuconostoc gelidum subsp. gasicomitatum.</title>
        <authorList>
            <person name="Johansson P."/>
            <person name="Sade E."/>
            <person name="Hultman J."/>
            <person name="Auvinen P."/>
            <person name="Bjorkroth J."/>
        </authorList>
    </citation>
    <scope>NUCLEOTIDE SEQUENCE</scope>
    <source>
        <strain evidence="2">A.21.4</strain>
    </source>
</reference>
<keyword evidence="1" id="KW-0812">Transmembrane</keyword>
<dbReference type="RefSeq" id="WP_224144073.1">
    <property type="nucleotide sequence ID" value="NZ_CBCPIF010000003.1"/>
</dbReference>
<feature type="transmembrane region" description="Helical" evidence="1">
    <location>
        <begin position="97"/>
        <end position="120"/>
    </location>
</feature>
<keyword evidence="1" id="KW-0472">Membrane</keyword>
<dbReference type="InterPro" id="IPR004676">
    <property type="entry name" value="Cd-R_transporter"/>
</dbReference>
<evidence type="ECO:0000313" key="3">
    <source>
        <dbReference type="Proteomes" id="UP000752647"/>
    </source>
</evidence>
<accession>A0A9Q3SYA5</accession>
<organism evidence="2 3">
    <name type="scientific">Leuconostoc gasicomitatum</name>
    <dbReference type="NCBI Taxonomy" id="115778"/>
    <lineage>
        <taxon>Bacteria</taxon>
        <taxon>Bacillati</taxon>
        <taxon>Bacillota</taxon>
        <taxon>Bacilli</taxon>
        <taxon>Lactobacillales</taxon>
        <taxon>Lactobacillaceae</taxon>
        <taxon>Leuconostoc</taxon>
        <taxon>Leuconostoc gelidum group</taxon>
    </lineage>
</organism>
<feature type="transmembrane region" description="Helical" evidence="1">
    <location>
        <begin position="6"/>
        <end position="26"/>
    </location>
</feature>
<proteinExistence type="predicted"/>